<gene>
    <name evidence="2" type="ordered locus">Sta7437_0544</name>
</gene>
<protein>
    <submittedName>
        <fullName evidence="2">Glycosyl transferase family 2</fullName>
    </submittedName>
</protein>
<keyword evidence="3" id="KW-1185">Reference proteome</keyword>
<dbReference type="HOGENOM" id="CLU_025996_16_0_3"/>
<dbReference type="AlphaFoldDB" id="K9XR58"/>
<dbReference type="Gene3D" id="3.90.550.10">
    <property type="entry name" value="Spore Coat Polysaccharide Biosynthesis Protein SpsA, Chain A"/>
    <property type="match status" value="1"/>
</dbReference>
<dbReference type="OrthoDB" id="549701at2"/>
<dbReference type="PANTHER" id="PTHR22916">
    <property type="entry name" value="GLYCOSYLTRANSFERASE"/>
    <property type="match status" value="1"/>
</dbReference>
<dbReference type="STRING" id="111780.Sta7437_0544"/>
<evidence type="ECO:0000313" key="3">
    <source>
        <dbReference type="Proteomes" id="UP000010473"/>
    </source>
</evidence>
<dbReference type="RefSeq" id="WP_015191820.1">
    <property type="nucleotide sequence ID" value="NC_019748.1"/>
</dbReference>
<organism evidence="2 3">
    <name type="scientific">Stanieria cyanosphaera (strain ATCC 29371 / PCC 7437)</name>
    <dbReference type="NCBI Taxonomy" id="111780"/>
    <lineage>
        <taxon>Bacteria</taxon>
        <taxon>Bacillati</taxon>
        <taxon>Cyanobacteriota</taxon>
        <taxon>Cyanophyceae</taxon>
        <taxon>Pleurocapsales</taxon>
        <taxon>Dermocarpellaceae</taxon>
        <taxon>Stanieria</taxon>
    </lineage>
</organism>
<feature type="domain" description="Glycosyltransferase 2-like" evidence="1">
    <location>
        <begin position="8"/>
        <end position="136"/>
    </location>
</feature>
<dbReference type="Proteomes" id="UP000010473">
    <property type="component" value="Chromosome"/>
</dbReference>
<dbReference type="eggNOG" id="COG0463">
    <property type="taxonomic scope" value="Bacteria"/>
</dbReference>
<evidence type="ECO:0000313" key="2">
    <source>
        <dbReference type="EMBL" id="AFZ34147.1"/>
    </source>
</evidence>
<dbReference type="EMBL" id="CP003653">
    <property type="protein sequence ID" value="AFZ34147.1"/>
    <property type="molecule type" value="Genomic_DNA"/>
</dbReference>
<evidence type="ECO:0000259" key="1">
    <source>
        <dbReference type="Pfam" id="PF00535"/>
    </source>
</evidence>
<keyword evidence="2" id="KW-0808">Transferase</keyword>
<dbReference type="Pfam" id="PF00535">
    <property type="entry name" value="Glycos_transf_2"/>
    <property type="match status" value="1"/>
</dbReference>
<dbReference type="PANTHER" id="PTHR22916:SF56">
    <property type="entry name" value="GLYCOSYL TRANSFERASE"/>
    <property type="match status" value="1"/>
</dbReference>
<dbReference type="SUPFAM" id="SSF53448">
    <property type="entry name" value="Nucleotide-diphospho-sugar transferases"/>
    <property type="match status" value="1"/>
</dbReference>
<sequence length="296" mass="34208">MSNPRLVIALAVYNGEKYLSQAIESILNQTFSDFKLLIGDNASTDATPVICQKYAQQDSRITYYRHPKNIGASSNHNFLFQPGDAPYFKWAAHDDVLKPDYLEKCIALLDQNPYLAIAHSLSVEIDANGKQLKTYDYELRLNGVLPRTRFWSILWTNYFNEVFGVMRTQLIKNTNLYGSYVGADRNFTAEMVLQGDVGYVDEYLFLRRHHPQAFTAELLDDASRLKWFDPEAKTPTFLTSVVKFQKYFDSIFQLPLPLSEKIACFKLLLDWAMRRGIRLPFTKDNQFQDKLISKHS</sequence>
<proteinExistence type="predicted"/>
<dbReference type="InterPro" id="IPR001173">
    <property type="entry name" value="Glyco_trans_2-like"/>
</dbReference>
<dbReference type="KEGG" id="scs:Sta7437_0544"/>
<dbReference type="GO" id="GO:0016740">
    <property type="term" value="F:transferase activity"/>
    <property type="evidence" value="ECO:0007669"/>
    <property type="project" value="UniProtKB-KW"/>
</dbReference>
<reference evidence="3" key="1">
    <citation type="journal article" date="2013" name="Proc. Natl. Acad. Sci. U.S.A.">
        <title>Improving the coverage of the cyanobacterial phylum using diversity-driven genome sequencing.</title>
        <authorList>
            <person name="Shih P.M."/>
            <person name="Wu D."/>
            <person name="Latifi A."/>
            <person name="Axen S.D."/>
            <person name="Fewer D.P."/>
            <person name="Talla E."/>
            <person name="Calteau A."/>
            <person name="Cai F."/>
            <person name="Tandeau de Marsac N."/>
            <person name="Rippka R."/>
            <person name="Herdman M."/>
            <person name="Sivonen K."/>
            <person name="Coursin T."/>
            <person name="Laurent T."/>
            <person name="Goodwin L."/>
            <person name="Nolan M."/>
            <person name="Davenport K.W."/>
            <person name="Han C.S."/>
            <person name="Rubin E.M."/>
            <person name="Eisen J.A."/>
            <person name="Woyke T."/>
            <person name="Gugger M."/>
            <person name="Kerfeld C.A."/>
        </authorList>
    </citation>
    <scope>NUCLEOTIDE SEQUENCE [LARGE SCALE GENOMIC DNA]</scope>
    <source>
        <strain evidence="3">ATCC 29371 / PCC 7437</strain>
    </source>
</reference>
<name>K9XR58_STAC7</name>
<accession>K9XR58</accession>
<dbReference type="InterPro" id="IPR029044">
    <property type="entry name" value="Nucleotide-diphossugar_trans"/>
</dbReference>